<dbReference type="GO" id="GO:0016020">
    <property type="term" value="C:membrane"/>
    <property type="evidence" value="ECO:0007669"/>
    <property type="project" value="UniProtKB-SubCell"/>
</dbReference>
<dbReference type="PANTHER" id="PTHR24100">
    <property type="entry name" value="BUTYROPHILIN"/>
    <property type="match status" value="1"/>
</dbReference>
<keyword evidence="3" id="KW-0472">Membrane</keyword>
<dbReference type="Ensembl" id="ENSORLT00015034877.1">
    <property type="protein sequence ID" value="ENSORLP00015017754.1"/>
    <property type="gene ID" value="ENSORLG00015018791.1"/>
</dbReference>
<evidence type="ECO:0000259" key="7">
    <source>
        <dbReference type="PROSITE" id="PS50835"/>
    </source>
</evidence>
<protein>
    <recommendedName>
        <fullName evidence="7">Ig-like domain-containing protein</fullName>
    </recommendedName>
</protein>
<reference evidence="8" key="4">
    <citation type="submission" date="2025-09" db="UniProtKB">
        <authorList>
            <consortium name="Ensembl"/>
        </authorList>
    </citation>
    <scope>IDENTIFICATION</scope>
    <source>
        <strain evidence="8">HSOK</strain>
    </source>
</reference>
<keyword evidence="2" id="KW-0732">Signal</keyword>
<evidence type="ECO:0000256" key="6">
    <source>
        <dbReference type="ARBA" id="ARBA00023319"/>
    </source>
</evidence>
<evidence type="ECO:0000313" key="9">
    <source>
        <dbReference type="Proteomes" id="UP000265200"/>
    </source>
</evidence>
<dbReference type="InterPro" id="IPR050504">
    <property type="entry name" value="IgSF_BTN/MOG"/>
</dbReference>
<sequence>MLRTTPTSCSPSVSLQIRSSKVVCSPSTVQAHLGQDVVLSCRVEPPYDLTLEALEWKHGTDVVHVYRSRKDDPDNQDPRFKGRTILNHQNLKDGNVSLTLTNVTKKDEGNYIFCLPKQVMCSNVTLTVAWSGHIYNTPCGPSFFPAGEAGGPCLAPPWTNRGPGGWLPEVRSGSPLGGPGSYLGLGRGDARNSWVVVGCSSGAVGVLLRWGPALGSPGAAGGLLSWLGWGGALFPSVPPCSLALGALRRPCWPWPGWRAWSPGRRLFPAGSRVALGGFRLPLLVRWGSWCGDGGALSLLLFTLHHPF</sequence>
<dbReference type="Pfam" id="PF07686">
    <property type="entry name" value="V-set"/>
    <property type="match status" value="1"/>
</dbReference>
<reference evidence="8 9" key="2">
    <citation type="submission" date="2017-04" db="EMBL/GenBank/DDBJ databases">
        <title>CpG methylation of centromeres and impact of large insertions on vertebrate speciation.</title>
        <authorList>
            <person name="Ichikawa K."/>
            <person name="Yoshimura J."/>
            <person name="Morishita S."/>
        </authorList>
    </citation>
    <scope>NUCLEOTIDE SEQUENCE</scope>
    <source>
        <strain evidence="8 9">HSOK</strain>
    </source>
</reference>
<dbReference type="InterPro" id="IPR013783">
    <property type="entry name" value="Ig-like_fold"/>
</dbReference>
<dbReference type="GO" id="GO:0050863">
    <property type="term" value="P:regulation of T cell activation"/>
    <property type="evidence" value="ECO:0007669"/>
    <property type="project" value="UniProtKB-ARBA"/>
</dbReference>
<proteinExistence type="predicted"/>
<keyword evidence="4" id="KW-1015">Disulfide bond</keyword>
<accession>A0A3P9ICY0</accession>
<reference key="1">
    <citation type="journal article" date="2007" name="Nature">
        <title>The medaka draft genome and insights into vertebrate genome evolution.</title>
        <authorList>
            <person name="Kasahara M."/>
            <person name="Naruse K."/>
            <person name="Sasaki S."/>
            <person name="Nakatani Y."/>
            <person name="Qu W."/>
            <person name="Ahsan B."/>
            <person name="Yamada T."/>
            <person name="Nagayasu Y."/>
            <person name="Doi K."/>
            <person name="Kasai Y."/>
            <person name="Jindo T."/>
            <person name="Kobayashi D."/>
            <person name="Shimada A."/>
            <person name="Toyoda A."/>
            <person name="Kuroki Y."/>
            <person name="Fujiyama A."/>
            <person name="Sasaki T."/>
            <person name="Shimizu A."/>
            <person name="Asakawa S."/>
            <person name="Shimizu N."/>
            <person name="Hashimoto S."/>
            <person name="Yang J."/>
            <person name="Lee Y."/>
            <person name="Matsushima K."/>
            <person name="Sugano S."/>
            <person name="Sakaizumi M."/>
            <person name="Narita T."/>
            <person name="Ohishi K."/>
            <person name="Haga S."/>
            <person name="Ohta F."/>
            <person name="Nomoto H."/>
            <person name="Nogata K."/>
            <person name="Morishita T."/>
            <person name="Endo T."/>
            <person name="Shin-I T."/>
            <person name="Takeda H."/>
            <person name="Morishita S."/>
            <person name="Kohara Y."/>
        </authorList>
    </citation>
    <scope>NUCLEOTIDE SEQUENCE [LARGE SCALE GENOMIC DNA]</scope>
    <source>
        <strain>Hd-rR</strain>
    </source>
</reference>
<evidence type="ECO:0000256" key="2">
    <source>
        <dbReference type="ARBA" id="ARBA00022729"/>
    </source>
</evidence>
<dbReference type="InterPro" id="IPR003599">
    <property type="entry name" value="Ig_sub"/>
</dbReference>
<dbReference type="GO" id="GO:1903037">
    <property type="term" value="P:regulation of leukocyte cell-cell adhesion"/>
    <property type="evidence" value="ECO:0007669"/>
    <property type="project" value="UniProtKB-ARBA"/>
</dbReference>
<dbReference type="FunFam" id="2.60.40.10:FF:000142">
    <property type="entry name" value="V-set domain-containing T-cell activation inhibitor 1"/>
    <property type="match status" value="1"/>
</dbReference>
<dbReference type="SUPFAM" id="SSF48726">
    <property type="entry name" value="Immunoglobulin"/>
    <property type="match status" value="1"/>
</dbReference>
<evidence type="ECO:0000256" key="3">
    <source>
        <dbReference type="ARBA" id="ARBA00023136"/>
    </source>
</evidence>
<keyword evidence="5" id="KW-0325">Glycoprotein</keyword>
<dbReference type="InterPro" id="IPR007110">
    <property type="entry name" value="Ig-like_dom"/>
</dbReference>
<evidence type="ECO:0000256" key="4">
    <source>
        <dbReference type="ARBA" id="ARBA00023157"/>
    </source>
</evidence>
<dbReference type="InterPro" id="IPR036179">
    <property type="entry name" value="Ig-like_dom_sf"/>
</dbReference>
<dbReference type="PANTHER" id="PTHR24100:SF151">
    <property type="entry name" value="ICOS LIGAND"/>
    <property type="match status" value="1"/>
</dbReference>
<name>A0A3P9ICY0_ORYLA</name>
<reference evidence="8" key="3">
    <citation type="submission" date="2025-08" db="UniProtKB">
        <authorList>
            <consortium name="Ensembl"/>
        </authorList>
    </citation>
    <scope>IDENTIFICATION</scope>
    <source>
        <strain evidence="8">HSOK</strain>
    </source>
</reference>
<dbReference type="PROSITE" id="PS50835">
    <property type="entry name" value="IG_LIKE"/>
    <property type="match status" value="1"/>
</dbReference>
<evidence type="ECO:0000256" key="5">
    <source>
        <dbReference type="ARBA" id="ARBA00023180"/>
    </source>
</evidence>
<dbReference type="Gene3D" id="2.60.40.10">
    <property type="entry name" value="Immunoglobulins"/>
    <property type="match status" value="1"/>
</dbReference>
<dbReference type="Proteomes" id="UP000265200">
    <property type="component" value="Chromosome 18"/>
</dbReference>
<comment type="subcellular location">
    <subcellularLocation>
        <location evidence="1">Membrane</location>
    </subcellularLocation>
</comment>
<dbReference type="SMART" id="SM00409">
    <property type="entry name" value="IG"/>
    <property type="match status" value="1"/>
</dbReference>
<dbReference type="AlphaFoldDB" id="A0A3P9ICY0"/>
<organism evidence="8 9">
    <name type="scientific">Oryzias latipes</name>
    <name type="common">Japanese rice fish</name>
    <name type="synonym">Japanese killifish</name>
    <dbReference type="NCBI Taxonomy" id="8090"/>
    <lineage>
        <taxon>Eukaryota</taxon>
        <taxon>Metazoa</taxon>
        <taxon>Chordata</taxon>
        <taxon>Craniata</taxon>
        <taxon>Vertebrata</taxon>
        <taxon>Euteleostomi</taxon>
        <taxon>Actinopterygii</taxon>
        <taxon>Neopterygii</taxon>
        <taxon>Teleostei</taxon>
        <taxon>Neoteleostei</taxon>
        <taxon>Acanthomorphata</taxon>
        <taxon>Ovalentaria</taxon>
        <taxon>Atherinomorphae</taxon>
        <taxon>Beloniformes</taxon>
        <taxon>Adrianichthyidae</taxon>
        <taxon>Oryziinae</taxon>
        <taxon>Oryzias</taxon>
    </lineage>
</organism>
<feature type="domain" description="Ig-like" evidence="7">
    <location>
        <begin position="11"/>
        <end position="111"/>
    </location>
</feature>
<evidence type="ECO:0000256" key="1">
    <source>
        <dbReference type="ARBA" id="ARBA00004370"/>
    </source>
</evidence>
<evidence type="ECO:0000313" key="8">
    <source>
        <dbReference type="Ensembl" id="ENSORLP00015017754.1"/>
    </source>
</evidence>
<keyword evidence="6" id="KW-0393">Immunoglobulin domain</keyword>
<dbReference type="InterPro" id="IPR013106">
    <property type="entry name" value="Ig_V-set"/>
</dbReference>